<feature type="region of interest" description="Disordered" evidence="4">
    <location>
        <begin position="237"/>
        <end position="312"/>
    </location>
</feature>
<feature type="compositionally biased region" description="Gly residues" evidence="4">
    <location>
        <begin position="1027"/>
        <end position="1038"/>
    </location>
</feature>
<proteinExistence type="predicted"/>
<evidence type="ECO:0000256" key="4">
    <source>
        <dbReference type="SAM" id="MobiDB-lite"/>
    </source>
</evidence>
<keyword evidence="2" id="KW-0677">Repeat</keyword>
<dbReference type="InterPro" id="IPR023610">
    <property type="entry name" value="PInositol-4/5-P-5/4-kinase"/>
</dbReference>
<dbReference type="GO" id="GO:0046854">
    <property type="term" value="P:phosphatidylinositol phosphate biosynthetic process"/>
    <property type="evidence" value="ECO:0007669"/>
    <property type="project" value="TreeGrafter"/>
</dbReference>
<evidence type="ECO:0000256" key="1">
    <source>
        <dbReference type="ARBA" id="ARBA00012172"/>
    </source>
</evidence>
<feature type="compositionally biased region" description="Low complexity" evidence="4">
    <location>
        <begin position="1051"/>
        <end position="1061"/>
    </location>
</feature>
<dbReference type="CDD" id="cd17302">
    <property type="entry name" value="PIPKc_AtPIP5K_like"/>
    <property type="match status" value="1"/>
</dbReference>
<dbReference type="GO" id="GO:0016308">
    <property type="term" value="F:1-phosphatidylinositol-4-phosphate 5-kinase activity"/>
    <property type="evidence" value="ECO:0007669"/>
    <property type="project" value="UniProtKB-EC"/>
</dbReference>
<dbReference type="SUPFAM" id="SSF82185">
    <property type="entry name" value="Histone H3 K4-specific methyltransferase SET7/9 N-terminal domain"/>
    <property type="match status" value="2"/>
</dbReference>
<feature type="region of interest" description="Disordered" evidence="4">
    <location>
        <begin position="385"/>
        <end position="591"/>
    </location>
</feature>
<feature type="compositionally biased region" description="Acidic residues" evidence="4">
    <location>
        <begin position="566"/>
        <end position="576"/>
    </location>
</feature>
<feature type="compositionally biased region" description="Gly residues" evidence="4">
    <location>
        <begin position="255"/>
        <end position="282"/>
    </location>
</feature>
<dbReference type="OrthoDB" id="70770at2759"/>
<accession>A0A388KW49</accession>
<gene>
    <name evidence="6" type="ORF">CBR_g18706</name>
</gene>
<feature type="compositionally biased region" description="Gly residues" evidence="4">
    <location>
        <begin position="983"/>
        <end position="997"/>
    </location>
</feature>
<dbReference type="InterPro" id="IPR027483">
    <property type="entry name" value="PInositol-4-P-4/5-kinase_C_sf"/>
</dbReference>
<keyword evidence="3" id="KW-0067">ATP-binding</keyword>
<dbReference type="SMART" id="SM00698">
    <property type="entry name" value="MORN"/>
    <property type="match status" value="8"/>
</dbReference>
<sequence>MPCSTTGSSDAGLVARKEFLNGDAYTGRLSCGLPNGRGTYRWADGSVYDGDWANGERQGKGTFTWPSGAVYDGEWYRGKMHGMGEYKGVDGTWYKGGWNVGKKCGLGTKVFANKDVYGGLWKEGIKEGLGRYTWADGSEYLGEWRGGLMSGRGTLVWANGDRYDGQWLEGLEHGKGLFTWANGACYEGVWKKGLKDGKGLFYPPGCVKALRCDRHGEIIKEFADGGEGWWGPGVCENNDGEEESGSFTNSRVVGESGGVGGEGYEGGGRSAGGRKGGGGGGAAEKARAGAGGGGKQRRPYRMSSSSRLMSHSGPLTERERMMIVLNAREVGGVLGGVKLPKRHPRPKAVRPKVRAKLERQWSGPLLCGREWKEVDDGGETFLKKGEREEEEIDGRRKLAARRPRKKKVPIFQPPPLAPLPPLPSSVSAAAKSAGDSAGESGAAVGNREGGSEGNQGVGGEGGGGAPHKKGHAAGYSGDKKGSVFEIDLHEVRTSTAAAAEDSGSGGGGRGGGAIGGEGEPRRHHRFTRSATDSELVVGGAGRSRGAGADDDGDEAPADGRRRDGCGYEEEEEEEEGNAGRQHRPRRLKRAGGGVTGAIHGAERAIAGAIQGATSAVSGAFHGATMACSGGGFAHMATLSSEALLLPGVSDGEGKELAGDCAGGGHKKPRSRRHKVLMREYEDGVLVKETVKEVVVATKKKKGERINERVRHKFELKKQGEYIMKTHRSYFLMLNLQLGIRYTVGKVSNMPHREICPEEDFGPKAVIYQRFPKAGSRNTPPHHSPEFSWKDYCPFAFRRLREMFGIDASEYMMSICGNDALRQLPSPGKSGSVFFLSNDDKFIIKTMNKSEMTVLLNMLERYYRHVERYENTLLTKFFGLHRVRPFGGKSVRFVVMGNLFCTDLAIHRRYDLKGSTLGRSTDKSNIDVNTTLKDLDLEMVFKLEEGLRERLVRQLEADCQFLEEQRIMDYSLLLGLHYRSSKRQGGGGQEGGGRGGVGDARSPSPHSGLPPRPRKKTGDLADEENGEEAGGGGGGGGGRRNSMGNHWGVEDGGTNTPTPGGTEAEMDDEDLSIPMSGQLVLLQPSTATLKAGTGAGRDVRKSWAGPQAGGAGGVGGSVGEGRGGQRNMLSPAVISRAPKRTDTLRPMLGSDCGTDALAFHFGRSKVQLGVNMAATAISVEAGTLKETEPKQVKDVVLYFGIIDILQEYDMRKWAENAIKSVQYDGAAISAVDPALYAHRFKEFMFRAFA</sequence>
<dbReference type="EC" id="2.7.1.68" evidence="1"/>
<keyword evidence="3" id="KW-0547">Nucleotide-binding</keyword>
<feature type="compositionally biased region" description="Low complexity" evidence="4">
    <location>
        <begin position="424"/>
        <end position="443"/>
    </location>
</feature>
<feature type="compositionally biased region" description="Gly residues" evidence="4">
    <location>
        <begin position="447"/>
        <end position="465"/>
    </location>
</feature>
<name>A0A388KW49_CHABU</name>
<dbReference type="GO" id="GO:0005524">
    <property type="term" value="F:ATP binding"/>
    <property type="evidence" value="ECO:0007669"/>
    <property type="project" value="UniProtKB-UniRule"/>
</dbReference>
<evidence type="ECO:0000256" key="2">
    <source>
        <dbReference type="ARBA" id="ARBA00022737"/>
    </source>
</evidence>
<dbReference type="Gramene" id="GBG74295">
    <property type="protein sequence ID" value="GBG74295"/>
    <property type="gene ID" value="CBR_g18706"/>
</dbReference>
<dbReference type="OMA" id="STHEGMW"/>
<dbReference type="STRING" id="69332.A0A388KW49"/>
<dbReference type="InterPro" id="IPR003409">
    <property type="entry name" value="MORN"/>
</dbReference>
<feature type="compositionally biased region" description="Gly residues" evidence="4">
    <location>
        <begin position="1106"/>
        <end position="1123"/>
    </location>
</feature>
<feature type="compositionally biased region" description="Pro residues" evidence="4">
    <location>
        <begin position="411"/>
        <end position="423"/>
    </location>
</feature>
<evidence type="ECO:0000256" key="3">
    <source>
        <dbReference type="PROSITE-ProRule" id="PRU00781"/>
    </source>
</evidence>
<feature type="compositionally biased region" description="Basic residues" evidence="4">
    <location>
        <begin position="397"/>
        <end position="408"/>
    </location>
</feature>
<evidence type="ECO:0000259" key="5">
    <source>
        <dbReference type="PROSITE" id="PS51455"/>
    </source>
</evidence>
<dbReference type="EMBL" id="BFEA01000200">
    <property type="protein sequence ID" value="GBG74295.1"/>
    <property type="molecule type" value="Genomic_DNA"/>
</dbReference>
<dbReference type="Pfam" id="PF01504">
    <property type="entry name" value="PIP5K"/>
    <property type="match status" value="1"/>
</dbReference>
<dbReference type="Gene3D" id="2.20.110.10">
    <property type="entry name" value="Histone H3 K4-specific methyltransferase SET7/9 N-terminal domain"/>
    <property type="match status" value="2"/>
</dbReference>
<dbReference type="PROSITE" id="PS51455">
    <property type="entry name" value="PIPK"/>
    <property type="match status" value="1"/>
</dbReference>
<feature type="compositionally biased region" description="Gly residues" evidence="4">
    <location>
        <begin position="503"/>
        <end position="517"/>
    </location>
</feature>
<evidence type="ECO:0000313" key="6">
    <source>
        <dbReference type="EMBL" id="GBG74295.1"/>
    </source>
</evidence>
<evidence type="ECO:0000313" key="7">
    <source>
        <dbReference type="Proteomes" id="UP000265515"/>
    </source>
</evidence>
<protein>
    <recommendedName>
        <fullName evidence="1">1-phosphatidylinositol-4-phosphate 5-kinase</fullName>
        <ecNumber evidence="1">2.7.1.68</ecNumber>
    </recommendedName>
</protein>
<feature type="domain" description="PIPK" evidence="5">
    <location>
        <begin position="725"/>
        <end position="1247"/>
    </location>
</feature>
<organism evidence="6 7">
    <name type="scientific">Chara braunii</name>
    <name type="common">Braun's stonewort</name>
    <dbReference type="NCBI Taxonomy" id="69332"/>
    <lineage>
        <taxon>Eukaryota</taxon>
        <taxon>Viridiplantae</taxon>
        <taxon>Streptophyta</taxon>
        <taxon>Charophyceae</taxon>
        <taxon>Charales</taxon>
        <taxon>Characeae</taxon>
        <taxon>Chara</taxon>
    </lineage>
</organism>
<dbReference type="PANTHER" id="PTHR23086">
    <property type="entry name" value="PHOSPHATIDYLINOSITOL-4-PHOSPHATE 5-KINASE"/>
    <property type="match status" value="1"/>
</dbReference>
<feature type="compositionally biased region" description="Basic residues" evidence="4">
    <location>
        <begin position="580"/>
        <end position="589"/>
    </location>
</feature>
<feature type="compositionally biased region" description="Basic and acidic residues" evidence="4">
    <location>
        <begin position="477"/>
        <end position="492"/>
    </location>
</feature>
<feature type="compositionally biased region" description="Low complexity" evidence="4">
    <location>
        <begin position="301"/>
        <end position="312"/>
    </location>
</feature>
<keyword evidence="7" id="KW-1185">Reference proteome</keyword>
<dbReference type="InterPro" id="IPR002498">
    <property type="entry name" value="PInositol-4-P-4/5-kinase_core"/>
</dbReference>
<dbReference type="SUPFAM" id="SSF56104">
    <property type="entry name" value="SAICAR synthase-like"/>
    <property type="match status" value="1"/>
</dbReference>
<dbReference type="Pfam" id="PF02493">
    <property type="entry name" value="MORN"/>
    <property type="match status" value="8"/>
</dbReference>
<comment type="caution">
    <text evidence="6">The sequence shown here is derived from an EMBL/GenBank/DDBJ whole genome shotgun (WGS) entry which is preliminary data.</text>
</comment>
<dbReference type="Gene3D" id="3.30.810.10">
    <property type="entry name" value="2-Layer Sandwich"/>
    <property type="match status" value="2"/>
</dbReference>
<dbReference type="GO" id="GO:0005886">
    <property type="term" value="C:plasma membrane"/>
    <property type="evidence" value="ECO:0007669"/>
    <property type="project" value="TreeGrafter"/>
</dbReference>
<dbReference type="AlphaFoldDB" id="A0A388KW49"/>
<feature type="region of interest" description="Disordered" evidence="4">
    <location>
        <begin position="1090"/>
        <end position="1128"/>
    </location>
</feature>
<dbReference type="PANTHER" id="PTHR23086:SF8">
    <property type="entry name" value="PHOSPHATIDYLINOSITOL 5-PHOSPHATE 4-KINASE, ISOFORM A"/>
    <property type="match status" value="1"/>
</dbReference>
<reference evidence="6 7" key="1">
    <citation type="journal article" date="2018" name="Cell">
        <title>The Chara Genome: Secondary Complexity and Implications for Plant Terrestrialization.</title>
        <authorList>
            <person name="Nishiyama T."/>
            <person name="Sakayama H."/>
            <person name="Vries J.D."/>
            <person name="Buschmann H."/>
            <person name="Saint-Marcoux D."/>
            <person name="Ullrich K.K."/>
            <person name="Haas F.B."/>
            <person name="Vanderstraeten L."/>
            <person name="Becker D."/>
            <person name="Lang D."/>
            <person name="Vosolsobe S."/>
            <person name="Rombauts S."/>
            <person name="Wilhelmsson P.K.I."/>
            <person name="Janitza P."/>
            <person name="Kern R."/>
            <person name="Heyl A."/>
            <person name="Rumpler F."/>
            <person name="Villalobos L.I.A.C."/>
            <person name="Clay J.M."/>
            <person name="Skokan R."/>
            <person name="Toyoda A."/>
            <person name="Suzuki Y."/>
            <person name="Kagoshima H."/>
            <person name="Schijlen E."/>
            <person name="Tajeshwar N."/>
            <person name="Catarino B."/>
            <person name="Hetherington A.J."/>
            <person name="Saltykova A."/>
            <person name="Bonnot C."/>
            <person name="Breuninger H."/>
            <person name="Symeonidi A."/>
            <person name="Radhakrishnan G.V."/>
            <person name="Van Nieuwerburgh F."/>
            <person name="Deforce D."/>
            <person name="Chang C."/>
            <person name="Karol K.G."/>
            <person name="Hedrich R."/>
            <person name="Ulvskov P."/>
            <person name="Glockner G."/>
            <person name="Delwiche C.F."/>
            <person name="Petrasek J."/>
            <person name="Van de Peer Y."/>
            <person name="Friml J."/>
            <person name="Beilby M."/>
            <person name="Dolan L."/>
            <person name="Kohara Y."/>
            <person name="Sugano S."/>
            <person name="Fujiyama A."/>
            <person name="Delaux P.-M."/>
            <person name="Quint M."/>
            <person name="TheiBen G."/>
            <person name="Hagemann M."/>
            <person name="Harholt J."/>
            <person name="Dunand C."/>
            <person name="Zachgo S."/>
            <person name="Langdale J."/>
            <person name="Maumus F."/>
            <person name="Straeten D.V.D."/>
            <person name="Gould S.B."/>
            <person name="Rensing S.A."/>
        </authorList>
    </citation>
    <scope>NUCLEOTIDE SEQUENCE [LARGE SCALE GENOMIC DNA]</scope>
    <source>
        <strain evidence="6 7">S276</strain>
    </source>
</reference>
<feature type="region of interest" description="Disordered" evidence="4">
    <location>
        <begin position="981"/>
        <end position="1067"/>
    </location>
</feature>
<keyword evidence="3" id="KW-0418">Kinase</keyword>
<dbReference type="SMART" id="SM00330">
    <property type="entry name" value="PIPKc"/>
    <property type="match status" value="1"/>
</dbReference>
<dbReference type="InterPro" id="IPR027484">
    <property type="entry name" value="PInositol-4-P-5-kinase_N"/>
</dbReference>
<dbReference type="Gene3D" id="3.30.800.10">
    <property type="entry name" value="Phosphatidylinositol Phosphate Kinase II Beta"/>
    <property type="match status" value="1"/>
</dbReference>
<dbReference type="Proteomes" id="UP000265515">
    <property type="component" value="Unassembled WGS sequence"/>
</dbReference>
<keyword evidence="3" id="KW-0808">Transferase</keyword>